<comment type="caution">
    <text evidence="1">The sequence shown here is derived from an EMBL/GenBank/DDBJ whole genome shotgun (WGS) entry which is preliminary data.</text>
</comment>
<dbReference type="STRING" id="1802555.A2755_02925"/>
<evidence type="ECO:0000313" key="2">
    <source>
        <dbReference type="Proteomes" id="UP000177029"/>
    </source>
</evidence>
<gene>
    <name evidence="1" type="ORF">A2755_02925</name>
</gene>
<protein>
    <submittedName>
        <fullName evidence="1">Uncharacterized protein</fullName>
    </submittedName>
</protein>
<sequence length="93" mass="10279">MKVKKHVLFVISDDPIDLPKNAARADHLISEQVELEANYAGGGEWKVRMETQGGYAVGEGISQSMAITDALKDLTLGMGYVPLYKQKQEIEEI</sequence>
<dbReference type="AlphaFoldDB" id="A0A1F8DRS0"/>
<reference evidence="1 2" key="1">
    <citation type="journal article" date="2016" name="Nat. Commun.">
        <title>Thousands of microbial genomes shed light on interconnected biogeochemical processes in an aquifer system.</title>
        <authorList>
            <person name="Anantharaman K."/>
            <person name="Brown C.T."/>
            <person name="Hug L.A."/>
            <person name="Sharon I."/>
            <person name="Castelle C.J."/>
            <person name="Probst A.J."/>
            <person name="Thomas B.C."/>
            <person name="Singh A."/>
            <person name="Wilkins M.J."/>
            <person name="Karaoz U."/>
            <person name="Brodie E.L."/>
            <person name="Williams K.H."/>
            <person name="Hubbard S.S."/>
            <person name="Banfield J.F."/>
        </authorList>
    </citation>
    <scope>NUCLEOTIDE SEQUENCE [LARGE SCALE GENOMIC DNA]</scope>
</reference>
<proteinExistence type="predicted"/>
<dbReference type="EMBL" id="MGIP01000011">
    <property type="protein sequence ID" value="OGM91320.1"/>
    <property type="molecule type" value="Genomic_DNA"/>
</dbReference>
<evidence type="ECO:0000313" key="1">
    <source>
        <dbReference type="EMBL" id="OGM91320.1"/>
    </source>
</evidence>
<name>A0A1F8DRS0_9BACT</name>
<accession>A0A1F8DRS0</accession>
<dbReference type="Proteomes" id="UP000177029">
    <property type="component" value="Unassembled WGS sequence"/>
</dbReference>
<organism evidence="1 2">
    <name type="scientific">Candidatus Wolfebacteria bacterium RIFCSPHIGHO2_01_FULL_48_22</name>
    <dbReference type="NCBI Taxonomy" id="1802555"/>
    <lineage>
        <taxon>Bacteria</taxon>
        <taxon>Candidatus Wolfeibacteriota</taxon>
    </lineage>
</organism>